<dbReference type="Gene3D" id="1.20.5.170">
    <property type="match status" value="1"/>
</dbReference>
<evidence type="ECO:0000256" key="11">
    <source>
        <dbReference type="SAM" id="SignalP"/>
    </source>
</evidence>
<dbReference type="InterPro" id="IPR005594">
    <property type="entry name" value="YadA_C"/>
</dbReference>
<protein>
    <recommendedName>
        <fullName evidence="16">Trimeric autotransporter adhesin YadA-like C-terminal membrane anchor domain-containing protein</fullName>
    </recommendedName>
</protein>
<keyword evidence="4" id="KW-0813">Transport</keyword>
<dbReference type="EMBL" id="MKKK01000032">
    <property type="protein sequence ID" value="OEY94619.1"/>
    <property type="molecule type" value="Genomic_DNA"/>
</dbReference>
<dbReference type="STRING" id="1262585.BJI46_13465"/>
<evidence type="ECO:0000256" key="1">
    <source>
        <dbReference type="ARBA" id="ARBA00004241"/>
    </source>
</evidence>
<evidence type="ECO:0000256" key="10">
    <source>
        <dbReference type="ARBA" id="ARBA00023237"/>
    </source>
</evidence>
<keyword evidence="7 11" id="KW-0732">Signal</keyword>
<reference evidence="14 15" key="1">
    <citation type="submission" date="2016-09" db="EMBL/GenBank/DDBJ databases">
        <authorList>
            <person name="Capua I."/>
            <person name="De Benedictis P."/>
            <person name="Joannis T."/>
            <person name="Lombin L.H."/>
            <person name="Cattoli G."/>
        </authorList>
    </citation>
    <scope>NUCLEOTIDE SEQUENCE [LARGE SCALE GENOMIC DNA]</scope>
    <source>
        <strain evidence="14 15">ANC 4671</strain>
    </source>
</reference>
<evidence type="ECO:0000313" key="15">
    <source>
        <dbReference type="Proteomes" id="UP000185895"/>
    </source>
</evidence>
<keyword evidence="10" id="KW-0998">Cell outer membrane</keyword>
<dbReference type="Pfam" id="PF05662">
    <property type="entry name" value="YadA_stalk"/>
    <property type="match status" value="1"/>
</dbReference>
<evidence type="ECO:0000256" key="5">
    <source>
        <dbReference type="ARBA" id="ARBA00022452"/>
    </source>
</evidence>
<dbReference type="SUPFAM" id="SSF54523">
    <property type="entry name" value="Pili subunits"/>
    <property type="match status" value="1"/>
</dbReference>
<dbReference type="InterPro" id="IPR008635">
    <property type="entry name" value="Coiled_stalk_dom"/>
</dbReference>
<dbReference type="GO" id="GO:0015031">
    <property type="term" value="P:protein transport"/>
    <property type="evidence" value="ECO:0007669"/>
    <property type="project" value="UniProtKB-KW"/>
</dbReference>
<feature type="domain" description="Trimeric autotransporter adhesin YadA-like C-terminal membrane anchor" evidence="12">
    <location>
        <begin position="245"/>
        <end position="301"/>
    </location>
</feature>
<name>A0A1E7R5H5_9GAMM</name>
<comment type="caution">
    <text evidence="14">The sequence shown here is derived from an EMBL/GenBank/DDBJ whole genome shotgun (WGS) entry which is preliminary data.</text>
</comment>
<evidence type="ECO:0000256" key="2">
    <source>
        <dbReference type="ARBA" id="ARBA00004442"/>
    </source>
</evidence>
<evidence type="ECO:0000256" key="6">
    <source>
        <dbReference type="ARBA" id="ARBA00022692"/>
    </source>
</evidence>
<keyword evidence="9" id="KW-0472">Membrane</keyword>
<keyword evidence="6" id="KW-0812">Transmembrane</keyword>
<dbReference type="Pfam" id="PF03895">
    <property type="entry name" value="YadA_anchor"/>
    <property type="match status" value="1"/>
</dbReference>
<evidence type="ECO:0000256" key="3">
    <source>
        <dbReference type="ARBA" id="ARBA00005848"/>
    </source>
</evidence>
<evidence type="ECO:0000256" key="4">
    <source>
        <dbReference type="ARBA" id="ARBA00022448"/>
    </source>
</evidence>
<dbReference type="InterPro" id="IPR011049">
    <property type="entry name" value="Serralysin-like_metalloprot_C"/>
</dbReference>
<comment type="similarity">
    <text evidence="3">Belongs to the autotransporter-2 (AT-2) (TC 1.B.40) family.</text>
</comment>
<gene>
    <name evidence="14" type="ORF">BJI46_13465</name>
</gene>
<dbReference type="Proteomes" id="UP000185895">
    <property type="component" value="Unassembled WGS sequence"/>
</dbReference>
<evidence type="ECO:0000259" key="12">
    <source>
        <dbReference type="Pfam" id="PF03895"/>
    </source>
</evidence>
<proteinExistence type="inferred from homology"/>
<keyword evidence="15" id="KW-1185">Reference proteome</keyword>
<feature type="signal peptide" evidence="11">
    <location>
        <begin position="1"/>
        <end position="23"/>
    </location>
</feature>
<evidence type="ECO:0000256" key="7">
    <source>
        <dbReference type="ARBA" id="ARBA00022729"/>
    </source>
</evidence>
<organism evidence="14 15">
    <name type="scientific">Acinetobacter qingfengensis</name>
    <dbReference type="NCBI Taxonomy" id="1262585"/>
    <lineage>
        <taxon>Bacteria</taxon>
        <taxon>Pseudomonadati</taxon>
        <taxon>Pseudomonadota</taxon>
        <taxon>Gammaproteobacteria</taxon>
        <taxon>Moraxellales</taxon>
        <taxon>Moraxellaceae</taxon>
        <taxon>Acinetobacter</taxon>
    </lineage>
</organism>
<dbReference type="InterPro" id="IPR045584">
    <property type="entry name" value="Pilin-like"/>
</dbReference>
<evidence type="ECO:0000256" key="8">
    <source>
        <dbReference type="ARBA" id="ARBA00022927"/>
    </source>
</evidence>
<dbReference type="RefSeq" id="WP_070070143.1">
    <property type="nucleotide sequence ID" value="NZ_MKKK01000032.1"/>
</dbReference>
<feature type="domain" description="Trimeric autotransporter adhesin YadA-like stalk" evidence="13">
    <location>
        <begin position="110"/>
        <end position="151"/>
    </location>
</feature>
<feature type="chain" id="PRO_5043144591" description="Trimeric autotransporter adhesin YadA-like C-terminal membrane anchor domain-containing protein" evidence="11">
    <location>
        <begin position="24"/>
        <end position="304"/>
    </location>
</feature>
<evidence type="ECO:0000259" key="13">
    <source>
        <dbReference type="Pfam" id="PF05662"/>
    </source>
</evidence>
<evidence type="ECO:0000256" key="9">
    <source>
        <dbReference type="ARBA" id="ARBA00023136"/>
    </source>
</evidence>
<dbReference type="AlphaFoldDB" id="A0A1E7R5H5"/>
<dbReference type="SUPFAM" id="SSF101967">
    <property type="entry name" value="Adhesin YadA, collagen-binding domain"/>
    <property type="match status" value="1"/>
</dbReference>
<accession>A0A1E7R5H5</accession>
<evidence type="ECO:0008006" key="16">
    <source>
        <dbReference type="Google" id="ProtNLM"/>
    </source>
</evidence>
<sequence length="304" mass="30172">MRKTFYLSGLAIALTIAATGIYAETVTVSGATLASNANDIAVNVNSDDGSIGNFYVTNGSANTVTTLNSALTYTRLTSYTGTAANPTEAASLTLNSSGVTLADGSGNALQLTGVADATLSATSTDAVNGSQLYATNQSISNLNDGLTAETAARIAGDAATLVSANAYTDTAVATETAARIAGDAATLTSANNYTDTKSTETLAAANAYTDTRVNNLANRLDDVEKAAYRGTAIALAAQQQVPNIKPGQIAVFGGAGHYKGETAGALGIVSALADGRTSVSAALGVAGGGEVGGRVGLAYVFGGN</sequence>
<keyword evidence="8" id="KW-0653">Protein transport</keyword>
<dbReference type="GO" id="GO:0009986">
    <property type="term" value="C:cell surface"/>
    <property type="evidence" value="ECO:0007669"/>
    <property type="project" value="UniProtKB-SubCell"/>
</dbReference>
<dbReference type="GO" id="GO:0009279">
    <property type="term" value="C:cell outer membrane"/>
    <property type="evidence" value="ECO:0007669"/>
    <property type="project" value="UniProtKB-SubCell"/>
</dbReference>
<dbReference type="Gene3D" id="3.30.1300.30">
    <property type="entry name" value="GSPII I/J protein-like"/>
    <property type="match status" value="1"/>
</dbReference>
<comment type="subcellular location">
    <subcellularLocation>
        <location evidence="2">Cell outer membrane</location>
    </subcellularLocation>
    <subcellularLocation>
        <location evidence="1">Cell surface</location>
    </subcellularLocation>
</comment>
<evidence type="ECO:0000313" key="14">
    <source>
        <dbReference type="EMBL" id="OEY94619.1"/>
    </source>
</evidence>
<keyword evidence="5" id="KW-1134">Transmembrane beta strand</keyword>